<name>A0A1W6NXD9_9RHOB</name>
<evidence type="ECO:0000256" key="2">
    <source>
        <dbReference type="ARBA" id="ARBA00022801"/>
    </source>
</evidence>
<evidence type="ECO:0000259" key="4">
    <source>
        <dbReference type="SMART" id="SM00642"/>
    </source>
</evidence>
<dbReference type="PANTHER" id="PTHR10357:SF179">
    <property type="entry name" value="NEUTRAL AND BASIC AMINO ACID TRANSPORT PROTEIN RBAT"/>
    <property type="match status" value="1"/>
</dbReference>
<dbReference type="GO" id="GO:0004556">
    <property type="term" value="F:alpha-amylase activity"/>
    <property type="evidence" value="ECO:0007669"/>
    <property type="project" value="TreeGrafter"/>
</dbReference>
<keyword evidence="3 5" id="KW-0326">Glycosidase</keyword>
<dbReference type="GO" id="GO:0004574">
    <property type="term" value="F:oligo-1,6-glucosidase activity"/>
    <property type="evidence" value="ECO:0007669"/>
    <property type="project" value="UniProtKB-EC"/>
</dbReference>
<dbReference type="RefSeq" id="WP_085785474.1">
    <property type="nucleotide sequence ID" value="NZ_CP019937.1"/>
</dbReference>
<sequence length="565" mass="63630">MSQSRLKGDAPAWWKSAVVYQVWPRSFADGNGDGIGDLQGLIARLDYLKWLGVDVVWLSPVFRSPQDDNGYDISDYHDIDPDFGTLADMDVLIAGLHQRGMRLVSDLVVNHTSDAHPWFQAARSSRDDPKRDWYIWRDTPEDGTAPNNWMSRFSGSAWEPDSRTGQSYLHIFARSQPDLNWANPAMRAEIWRMMRWWLDRGIDGFRMDVINFISKADGLPDDPQGNGQRFYANGPRLIPYLQEMQAEVLSHATRPLMTVGETPLTDVETARALTDPAGGGLDMVFQFEHMGIDMDGSRWKQRPMDFRALKTVMARWQTGFADTGWNSLYFGNHDQPRILSRWGDPVGHPVASAKALATVMHLHRGTPYIYQGEEIGMQNLPLPTPADLRDVQSINYFNSQMAEDPRRDPEEVMQRIRPMARDTSRSPMQWNDGPWAGFSSVAPWMPLHPDYAVTNVAAQRDDAASVLHHTRALIALRHDNPVIALGDCRFAEMDHPSLYVLLRQWGDHLAVMVANLGGAFVPRGEWAWLPELPLALGNIAGAPSHSGALQGLRPWEALVFMGEAA</sequence>
<dbReference type="STRING" id="92947.BVG79_00469"/>
<evidence type="ECO:0000313" key="5">
    <source>
        <dbReference type="EMBL" id="ARO13823.1"/>
    </source>
</evidence>
<dbReference type="Pfam" id="PF00128">
    <property type="entry name" value="Alpha-amylase"/>
    <property type="match status" value="1"/>
</dbReference>
<dbReference type="EMBL" id="CP019937">
    <property type="protein sequence ID" value="ARO13823.1"/>
    <property type="molecule type" value="Genomic_DNA"/>
</dbReference>
<dbReference type="OrthoDB" id="9805159at2"/>
<dbReference type="PANTHER" id="PTHR10357">
    <property type="entry name" value="ALPHA-AMYLASE FAMILY MEMBER"/>
    <property type="match status" value="1"/>
</dbReference>
<dbReference type="SMART" id="SM00642">
    <property type="entry name" value="Aamy"/>
    <property type="match status" value="1"/>
</dbReference>
<dbReference type="InterPro" id="IPR045857">
    <property type="entry name" value="O16G_dom_2"/>
</dbReference>
<dbReference type="CDD" id="cd11333">
    <property type="entry name" value="AmyAc_SI_OligoGlu_DGase"/>
    <property type="match status" value="1"/>
</dbReference>
<proteinExistence type="inferred from homology"/>
<dbReference type="EC" id="3.2.1.10" evidence="5"/>
<dbReference type="Proteomes" id="UP000242447">
    <property type="component" value="Chromosome"/>
</dbReference>
<accession>A0A1W6NXD9</accession>
<dbReference type="FunFam" id="3.20.20.80:FF:000064">
    <property type="entry name" value="Oligo-1,6-glucosidase"/>
    <property type="match status" value="1"/>
</dbReference>
<keyword evidence="6" id="KW-1185">Reference proteome</keyword>
<dbReference type="GO" id="GO:0009313">
    <property type="term" value="P:oligosaccharide catabolic process"/>
    <property type="evidence" value="ECO:0007669"/>
    <property type="project" value="TreeGrafter"/>
</dbReference>
<dbReference type="Gene3D" id="3.20.20.80">
    <property type="entry name" value="Glycosidases"/>
    <property type="match status" value="1"/>
</dbReference>
<evidence type="ECO:0000256" key="1">
    <source>
        <dbReference type="ARBA" id="ARBA00008061"/>
    </source>
</evidence>
<protein>
    <submittedName>
        <fullName evidence="5">Oligo-1,6-glucosidase</fullName>
        <ecNumber evidence="5">3.2.1.10</ecNumber>
    </submittedName>
</protein>
<evidence type="ECO:0000313" key="6">
    <source>
        <dbReference type="Proteomes" id="UP000242447"/>
    </source>
</evidence>
<dbReference type="Gene3D" id="3.90.400.10">
    <property type="entry name" value="Oligo-1,6-glucosidase, Domain 2"/>
    <property type="match status" value="1"/>
</dbReference>
<organism evidence="5 6">
    <name type="scientific">Ketogulonicigenium robustum</name>
    <dbReference type="NCBI Taxonomy" id="92947"/>
    <lineage>
        <taxon>Bacteria</taxon>
        <taxon>Pseudomonadati</taxon>
        <taxon>Pseudomonadota</taxon>
        <taxon>Alphaproteobacteria</taxon>
        <taxon>Rhodobacterales</taxon>
        <taxon>Roseobacteraceae</taxon>
        <taxon>Ketogulonicigenium</taxon>
    </lineage>
</organism>
<gene>
    <name evidence="5" type="primary">malL</name>
    <name evidence="5" type="ORF">BVG79_00469</name>
</gene>
<keyword evidence="2 5" id="KW-0378">Hydrolase</keyword>
<dbReference type="NCBIfam" id="NF008183">
    <property type="entry name" value="PRK10933.1"/>
    <property type="match status" value="1"/>
</dbReference>
<dbReference type="SUPFAM" id="SSF51445">
    <property type="entry name" value="(Trans)glycosidases"/>
    <property type="match status" value="1"/>
</dbReference>
<dbReference type="FunFam" id="3.90.400.10:FF:000002">
    <property type="entry name" value="Sucrose isomerase"/>
    <property type="match status" value="1"/>
</dbReference>
<comment type="similarity">
    <text evidence="1">Belongs to the glycosyl hydrolase 13 family.</text>
</comment>
<dbReference type="InterPro" id="IPR006047">
    <property type="entry name" value="GH13_cat_dom"/>
</dbReference>
<dbReference type="AlphaFoldDB" id="A0A1W6NXD9"/>
<feature type="domain" description="Glycosyl hydrolase family 13 catalytic" evidence="4">
    <location>
        <begin position="21"/>
        <end position="425"/>
    </location>
</feature>
<reference evidence="5 6" key="1">
    <citation type="submission" date="2017-02" db="EMBL/GenBank/DDBJ databases">
        <title>Ketogulonicigenium robustum SPU B003 Genome sequencing and assembly.</title>
        <authorList>
            <person name="Li Y."/>
            <person name="Liu L."/>
            <person name="Wang C."/>
            <person name="Zhang M."/>
            <person name="Zhang T."/>
            <person name="Zhang Y."/>
        </authorList>
    </citation>
    <scope>NUCLEOTIDE SEQUENCE [LARGE SCALE GENOMIC DNA]</scope>
    <source>
        <strain evidence="5 6">SPU_B003</strain>
    </source>
</reference>
<evidence type="ECO:0000256" key="3">
    <source>
        <dbReference type="ARBA" id="ARBA00023295"/>
    </source>
</evidence>
<dbReference type="KEGG" id="kro:BVG79_00469"/>
<dbReference type="InterPro" id="IPR017853">
    <property type="entry name" value="GH"/>
</dbReference>